<dbReference type="STRING" id="867902.Ornrh_0837"/>
<dbReference type="RefSeq" id="WP_014790634.1">
    <property type="nucleotide sequence ID" value="NC_018016.1"/>
</dbReference>
<dbReference type="GeneID" id="71569128"/>
<dbReference type="GeneID" id="97257545"/>
<evidence type="ECO:0000313" key="3">
    <source>
        <dbReference type="Proteomes" id="UP000006051"/>
    </source>
</evidence>
<keyword evidence="1" id="KW-0472">Membrane</keyword>
<dbReference type="EMBL" id="CP003283">
    <property type="protein sequence ID" value="AFL97033.1"/>
    <property type="molecule type" value="Genomic_DNA"/>
</dbReference>
<keyword evidence="3" id="KW-1185">Reference proteome</keyword>
<dbReference type="HOGENOM" id="CLU_2899784_0_0_10"/>
<gene>
    <name evidence="2" type="ordered locus">Ornrh_0837</name>
</gene>
<name>I3ZZ99_ORNRL</name>
<protein>
    <submittedName>
        <fullName evidence="2">Uncharacterized protein</fullName>
    </submittedName>
</protein>
<accession>I3ZZ99</accession>
<organism evidence="2 3">
    <name type="scientific">Ornithobacterium rhinotracheale (strain ATCC 51463 / DSM 15997 / CCUG 23171 / CIP 104009 / LMG 9086)</name>
    <dbReference type="NCBI Taxonomy" id="867902"/>
    <lineage>
        <taxon>Bacteria</taxon>
        <taxon>Pseudomonadati</taxon>
        <taxon>Bacteroidota</taxon>
        <taxon>Flavobacteriia</taxon>
        <taxon>Flavobacteriales</taxon>
        <taxon>Weeksellaceae</taxon>
        <taxon>Ornithobacterium</taxon>
    </lineage>
</organism>
<reference evidence="2 3" key="1">
    <citation type="submission" date="2012-06" db="EMBL/GenBank/DDBJ databases">
        <title>The complete genome of Ornithobacterium rhinotracheale DSM 15997.</title>
        <authorList>
            <consortium name="US DOE Joint Genome Institute (JGI-PGF)"/>
            <person name="Lucas S."/>
            <person name="Copeland A."/>
            <person name="Lapidus A."/>
            <person name="Goodwin L."/>
            <person name="Pitluck S."/>
            <person name="Peters L."/>
            <person name="Mikhailova N."/>
            <person name="Teshima H."/>
            <person name="Kyrpides N."/>
            <person name="Mavromatis K."/>
            <person name="Pagani I."/>
            <person name="Ivanova N."/>
            <person name="Ovchinnikova G."/>
            <person name="Zeytun A."/>
            <person name="Detter J.C."/>
            <person name="Han C."/>
            <person name="Land M."/>
            <person name="Hauser L."/>
            <person name="Markowitz V."/>
            <person name="Cheng J.-F."/>
            <person name="Hugenholtz P."/>
            <person name="Woyke T."/>
            <person name="Wu D."/>
            <person name="Lang E."/>
            <person name="Kopitz M."/>
            <person name="Brambilla E."/>
            <person name="Klenk H.-P."/>
            <person name="Eisen J.A."/>
        </authorList>
    </citation>
    <scope>NUCLEOTIDE SEQUENCE [LARGE SCALE GENOMIC DNA]</scope>
    <source>
        <strain evidence="3">ATCC 51463 / DSM 15997 / CCUG 23171 / LMG 9086</strain>
    </source>
</reference>
<feature type="transmembrane region" description="Helical" evidence="1">
    <location>
        <begin position="34"/>
        <end position="57"/>
    </location>
</feature>
<keyword evidence="1" id="KW-1133">Transmembrane helix</keyword>
<dbReference type="Proteomes" id="UP000006051">
    <property type="component" value="Chromosome"/>
</dbReference>
<sequence>MKNNRKSRHFTEWSISIVGAYLFIKYLMVKSSVFAYDFYFSLALILIAISADLIILYKNKTK</sequence>
<evidence type="ECO:0000313" key="2">
    <source>
        <dbReference type="EMBL" id="AFL97033.1"/>
    </source>
</evidence>
<keyword evidence="1" id="KW-0812">Transmembrane</keyword>
<dbReference type="KEGG" id="orh:Ornrh_0837"/>
<evidence type="ECO:0000256" key="1">
    <source>
        <dbReference type="SAM" id="Phobius"/>
    </source>
</evidence>
<proteinExistence type="predicted"/>
<feature type="transmembrane region" description="Helical" evidence="1">
    <location>
        <begin position="12"/>
        <end position="28"/>
    </location>
</feature>
<dbReference type="AlphaFoldDB" id="I3ZZ99"/>